<evidence type="ECO:0000256" key="1">
    <source>
        <dbReference type="SAM" id="Phobius"/>
    </source>
</evidence>
<dbReference type="Pfam" id="PF16074">
    <property type="entry name" value="PilW"/>
    <property type="match status" value="1"/>
</dbReference>
<dbReference type="Pfam" id="PF07963">
    <property type="entry name" value="N_methyl"/>
    <property type="match status" value="1"/>
</dbReference>
<comment type="caution">
    <text evidence="2">The sequence shown here is derived from an EMBL/GenBank/DDBJ whole genome shotgun (WGS) entry which is preliminary data.</text>
</comment>
<evidence type="ECO:0000313" key="3">
    <source>
        <dbReference type="Proteomes" id="UP000588051"/>
    </source>
</evidence>
<dbReference type="RefSeq" id="WP_176804319.1">
    <property type="nucleotide sequence ID" value="NZ_JABXYJ010000007.1"/>
</dbReference>
<dbReference type="AlphaFoldDB" id="A0A850QGS4"/>
<dbReference type="GO" id="GO:0043683">
    <property type="term" value="P:type IV pilus assembly"/>
    <property type="evidence" value="ECO:0007669"/>
    <property type="project" value="InterPro"/>
</dbReference>
<keyword evidence="3" id="KW-1185">Reference proteome</keyword>
<accession>A0A850QGS4</accession>
<evidence type="ECO:0000313" key="2">
    <source>
        <dbReference type="EMBL" id="NVO78781.1"/>
    </source>
</evidence>
<feature type="transmembrane region" description="Helical" evidence="1">
    <location>
        <begin position="26"/>
        <end position="48"/>
    </location>
</feature>
<keyword evidence="1" id="KW-0472">Membrane</keyword>
<dbReference type="EMBL" id="JABXYJ010000007">
    <property type="protein sequence ID" value="NVO78781.1"/>
    <property type="molecule type" value="Genomic_DNA"/>
</dbReference>
<dbReference type="PROSITE" id="PS00409">
    <property type="entry name" value="PROKAR_NTER_METHYL"/>
    <property type="match status" value="1"/>
</dbReference>
<sequence>MKSIPGIFADTRDIFIAKYRQKGLTLIELLISVSIGLLVVFAATSLVVSTKTLFVTQTDGNDTQDIARFGLDNISRSLRQAGYVNYDFNNSPQITPSTASADLNGMDANSVSATSTDISSPLGSSVNFSDVLAVRFFGSGNTGSGDGTVINCAGFSVPAPVSSNTADQDRGWSIYYVANGAGNEPELFCKYYNPVSGNWSAQSIVKGVESFQVLYGVDTSNPTDGTANKFLTATAINALDANLVLTGSTAAQQAQDLNRKTYWKKITEVKVAMLVSGTQNSRVDTATTTYNLFGPDYAAANSGVDKGTTIKDQDLPASRQKRVRKVYTATVFIRNICNVDPVRGTCLPPN</sequence>
<keyword evidence="1" id="KW-0812">Transmembrane</keyword>
<name>A0A850QGS4_9BURK</name>
<dbReference type="InterPro" id="IPR012902">
    <property type="entry name" value="N_methyl_site"/>
</dbReference>
<dbReference type="Proteomes" id="UP000588051">
    <property type="component" value="Unassembled WGS sequence"/>
</dbReference>
<proteinExistence type="predicted"/>
<protein>
    <submittedName>
        <fullName evidence="2">PilW family protein</fullName>
    </submittedName>
</protein>
<dbReference type="InterPro" id="IPR032092">
    <property type="entry name" value="PilW"/>
</dbReference>
<keyword evidence="1" id="KW-1133">Transmembrane helix</keyword>
<organism evidence="2 3">
    <name type="scientific">Undibacterium oligocarboniphilum</name>
    <dbReference type="NCBI Taxonomy" id="666702"/>
    <lineage>
        <taxon>Bacteria</taxon>
        <taxon>Pseudomonadati</taxon>
        <taxon>Pseudomonadota</taxon>
        <taxon>Betaproteobacteria</taxon>
        <taxon>Burkholderiales</taxon>
        <taxon>Oxalobacteraceae</taxon>
        <taxon>Undibacterium</taxon>
    </lineage>
</organism>
<reference evidence="2 3" key="1">
    <citation type="submission" date="2020-06" db="EMBL/GenBank/DDBJ databases">
        <authorList>
            <person name="Qiu C."/>
            <person name="Liu Z."/>
        </authorList>
    </citation>
    <scope>NUCLEOTIDE SEQUENCE [LARGE SCALE GENOMIC DNA]</scope>
    <source>
        <strain evidence="2 3">EM 1</strain>
    </source>
</reference>
<gene>
    <name evidence="2" type="ORF">HV832_13155</name>
</gene>
<dbReference type="NCBIfam" id="TIGR02532">
    <property type="entry name" value="IV_pilin_GFxxxE"/>
    <property type="match status" value="1"/>
</dbReference>